<evidence type="ECO:0000256" key="2">
    <source>
        <dbReference type="ARBA" id="ARBA00022679"/>
    </source>
</evidence>
<evidence type="ECO:0000256" key="1">
    <source>
        <dbReference type="ARBA" id="ARBA00022676"/>
    </source>
</evidence>
<dbReference type="Proteomes" id="UP000023482">
    <property type="component" value="Unassembled WGS sequence"/>
</dbReference>
<dbReference type="Gene3D" id="3.90.550.10">
    <property type="entry name" value="Spore Coat Polysaccharide Biosynthesis Protein SpsA, Chain A"/>
    <property type="match status" value="1"/>
</dbReference>
<dbReference type="RefSeq" id="WP_044168573.1">
    <property type="nucleotide sequence ID" value="NZ_JDFF01000012.1"/>
</dbReference>
<dbReference type="SUPFAM" id="SSF53448">
    <property type="entry name" value="Nucleotide-diphospho-sugar transferases"/>
    <property type="match status" value="1"/>
</dbReference>
<evidence type="ECO:0000313" key="4">
    <source>
        <dbReference type="EMBL" id="EWC92586.1"/>
    </source>
</evidence>
<sequence>MNTSPLLAVIVPVYKVEDYLRECIDSILSQSYTSLRVILVDDGSPDRSGEICEEYAHQDPRVIVVHKENGGQSTARNRGLELAKDATYITFVDSDDYIEPDIYKAAISFLEEHQEVDIVGFGINELRTEGKVYCGESVGRLYSREEALREVTQGFSFKLGPSVWSKVFRQEAIGTIRFREGYVYEDNSFVLEVLHKIKSYYLLPIAGYNYRMGRDGSTTGVFSERMSYLFNNIEELMSRYTRDRDMLLHANTMAVNYLWMYWYQLYLEAPEKYQEITKAFLPYLKRARRRPYLNVAGGRIHAMKTWLFLHAPYLYTRLSLR</sequence>
<feature type="domain" description="Glycosyltransferase 2-like" evidence="3">
    <location>
        <begin position="9"/>
        <end position="120"/>
    </location>
</feature>
<dbReference type="PANTHER" id="PTHR22916">
    <property type="entry name" value="GLYCOSYLTRANSFERASE"/>
    <property type="match status" value="1"/>
</dbReference>
<gene>
    <name evidence="4" type="ORF">HMPREF0636_1561</name>
</gene>
<keyword evidence="5" id="KW-1185">Reference proteome</keyword>
<dbReference type="AlphaFoldDB" id="Z4WSQ8"/>
<dbReference type="InterPro" id="IPR029044">
    <property type="entry name" value="Nucleotide-diphossugar_trans"/>
</dbReference>
<dbReference type="CDD" id="cd00761">
    <property type="entry name" value="Glyco_tranf_GTA_type"/>
    <property type="match status" value="1"/>
</dbReference>
<dbReference type="GO" id="GO:0016758">
    <property type="term" value="F:hexosyltransferase activity"/>
    <property type="evidence" value="ECO:0007669"/>
    <property type="project" value="UniProtKB-ARBA"/>
</dbReference>
<dbReference type="PATRIC" id="fig|887901.3.peg.747"/>
<dbReference type="PANTHER" id="PTHR22916:SF51">
    <property type="entry name" value="GLYCOSYLTRANSFERASE EPSH-RELATED"/>
    <property type="match status" value="1"/>
</dbReference>
<reference evidence="4 5" key="1">
    <citation type="submission" date="2014-01" db="EMBL/GenBank/DDBJ databases">
        <authorList>
            <person name="Durkin A.S."/>
            <person name="McCorrison J."/>
            <person name="Torralba M."/>
            <person name="Gillis M."/>
            <person name="Haft D.H."/>
            <person name="Methe B."/>
            <person name="Sutton G."/>
            <person name="Nelson K.E."/>
        </authorList>
    </citation>
    <scope>NUCLEOTIDE SEQUENCE [LARGE SCALE GENOMIC DNA]</scope>
    <source>
        <strain evidence="4 5">ATCC 51270</strain>
    </source>
</reference>
<dbReference type="EC" id="2.4.-.-" evidence="4"/>
<proteinExistence type="predicted"/>
<organism evidence="4 5">
    <name type="scientific">Porphyromonas catoniae ATCC 51270</name>
    <dbReference type="NCBI Taxonomy" id="887901"/>
    <lineage>
        <taxon>Bacteria</taxon>
        <taxon>Pseudomonadati</taxon>
        <taxon>Bacteroidota</taxon>
        <taxon>Bacteroidia</taxon>
        <taxon>Bacteroidales</taxon>
        <taxon>Porphyromonadaceae</taxon>
        <taxon>Porphyromonas</taxon>
    </lineage>
</organism>
<keyword evidence="2 4" id="KW-0808">Transferase</keyword>
<name>Z4WSQ8_9PORP</name>
<evidence type="ECO:0000259" key="3">
    <source>
        <dbReference type="Pfam" id="PF00535"/>
    </source>
</evidence>
<dbReference type="InterPro" id="IPR001173">
    <property type="entry name" value="Glyco_trans_2-like"/>
</dbReference>
<dbReference type="Pfam" id="PF00535">
    <property type="entry name" value="Glycos_transf_2"/>
    <property type="match status" value="1"/>
</dbReference>
<dbReference type="EMBL" id="JDFF01000012">
    <property type="protein sequence ID" value="EWC92586.1"/>
    <property type="molecule type" value="Genomic_DNA"/>
</dbReference>
<evidence type="ECO:0000313" key="5">
    <source>
        <dbReference type="Proteomes" id="UP000023482"/>
    </source>
</evidence>
<comment type="caution">
    <text evidence="4">The sequence shown here is derived from an EMBL/GenBank/DDBJ whole genome shotgun (WGS) entry which is preliminary data.</text>
</comment>
<protein>
    <submittedName>
        <fullName evidence="4">Glycosyltransferase, group 2 family protein</fullName>
        <ecNumber evidence="4">2.4.-.-</ecNumber>
    </submittedName>
</protein>
<accession>Z4WSQ8</accession>
<keyword evidence="1 4" id="KW-0328">Glycosyltransferase</keyword>
<dbReference type="OrthoDB" id="9815829at2"/>